<keyword evidence="2" id="KW-1133">Transmembrane helix</keyword>
<keyword evidence="2" id="KW-0472">Membrane</keyword>
<protein>
    <recommendedName>
        <fullName evidence="5">Glycine zipper domain-containing protein</fullName>
    </recommendedName>
</protein>
<gene>
    <name evidence="3" type="ORF">DBRI1063_LOCUS19505</name>
    <name evidence="4" type="ORF">DBRI1063_LOCUS19506</name>
</gene>
<dbReference type="EMBL" id="HBGN01030277">
    <property type="protein sequence ID" value="CAD9346701.1"/>
    <property type="molecule type" value="Transcribed_RNA"/>
</dbReference>
<evidence type="ECO:0000313" key="3">
    <source>
        <dbReference type="EMBL" id="CAD9346698.1"/>
    </source>
</evidence>
<accession>A0A6U3TWF2</accession>
<feature type="transmembrane region" description="Helical" evidence="2">
    <location>
        <begin position="182"/>
        <end position="199"/>
    </location>
</feature>
<sequence length="242" mass="27081">MITNYNYMTAPKKYIKINGILKLNPAYTQWREAQQGGQPAYTANTPQQQQQQEGTIVVKDELVDFLDSTEEANKKIRIAEDNLAFPYGNEHNHTPPQGNEHNHTSPYGGEHTHTYNHTSPYGGEHTNTSPYGGEHTHTFPYGEVHNDPFTHSDEHTSTFPYGNEHQQIILNKKRRQKQKRRGWTTLGTYGGAIVGGIVLAPVFPLGFVLGGAAGGSITHAAHKRHGKKKIQKLERKLAEGTY</sequence>
<feature type="compositionally biased region" description="Polar residues" evidence="1">
    <location>
        <begin position="115"/>
        <end position="130"/>
    </location>
</feature>
<proteinExistence type="predicted"/>
<evidence type="ECO:0000256" key="2">
    <source>
        <dbReference type="SAM" id="Phobius"/>
    </source>
</evidence>
<feature type="region of interest" description="Disordered" evidence="1">
    <location>
        <begin position="88"/>
        <end position="130"/>
    </location>
</feature>
<evidence type="ECO:0000256" key="1">
    <source>
        <dbReference type="SAM" id="MobiDB-lite"/>
    </source>
</evidence>
<dbReference type="AlphaFoldDB" id="A0A6U3TWF2"/>
<reference evidence="4" key="1">
    <citation type="submission" date="2021-01" db="EMBL/GenBank/DDBJ databases">
        <authorList>
            <person name="Corre E."/>
            <person name="Pelletier E."/>
            <person name="Niang G."/>
            <person name="Scheremetjew M."/>
            <person name="Finn R."/>
            <person name="Kale V."/>
            <person name="Holt S."/>
            <person name="Cochrane G."/>
            <person name="Meng A."/>
            <person name="Brown T."/>
            <person name="Cohen L."/>
        </authorList>
    </citation>
    <scope>NUCLEOTIDE SEQUENCE</scope>
    <source>
        <strain evidence="4">Pop2</strain>
    </source>
</reference>
<organism evidence="4">
    <name type="scientific">Ditylum brightwellii</name>
    <dbReference type="NCBI Taxonomy" id="49249"/>
    <lineage>
        <taxon>Eukaryota</taxon>
        <taxon>Sar</taxon>
        <taxon>Stramenopiles</taxon>
        <taxon>Ochrophyta</taxon>
        <taxon>Bacillariophyta</taxon>
        <taxon>Mediophyceae</taxon>
        <taxon>Lithodesmiophycidae</taxon>
        <taxon>Lithodesmiales</taxon>
        <taxon>Lithodesmiaceae</taxon>
        <taxon>Ditylum</taxon>
    </lineage>
</organism>
<keyword evidence="2" id="KW-0812">Transmembrane</keyword>
<dbReference type="EMBL" id="HBGN01030276">
    <property type="protein sequence ID" value="CAD9346698.1"/>
    <property type="molecule type" value="Transcribed_RNA"/>
</dbReference>
<evidence type="ECO:0000313" key="4">
    <source>
        <dbReference type="EMBL" id="CAD9346701.1"/>
    </source>
</evidence>
<evidence type="ECO:0008006" key="5">
    <source>
        <dbReference type="Google" id="ProtNLM"/>
    </source>
</evidence>
<name>A0A6U3TWF2_9STRA</name>